<sequence>MSRADSDEYYVLDLCDAVIGAPGVRQARFDWLRGDPSAKRPRGSTLPVDGYWPDLGLVVEFQEEQHSEAVELFDRRQTVSGVDRGQQRRIYDARKRALILERGLRLVVIEKAAFTVRSRRIVRDRTRDIAVVREHLGLG</sequence>
<gene>
    <name evidence="1" type="ORF">A5642_24000</name>
</gene>
<evidence type="ECO:0000313" key="2">
    <source>
        <dbReference type="Proteomes" id="UP000093962"/>
    </source>
</evidence>
<comment type="caution">
    <text evidence="1">The sequence shown here is derived from an EMBL/GenBank/DDBJ whole genome shotgun (WGS) entry which is preliminary data.</text>
</comment>
<dbReference type="RefSeq" id="WP_061005056.1">
    <property type="nucleotide sequence ID" value="NZ_LSKA01000380.1"/>
</dbReference>
<proteinExistence type="predicted"/>
<evidence type="ECO:0000313" key="1">
    <source>
        <dbReference type="EMBL" id="OBA85543.1"/>
    </source>
</evidence>
<organism evidence="1 2">
    <name type="scientific">Mycolicibacterium mucogenicum</name>
    <name type="common">Mycobacterium mucogenicum</name>
    <dbReference type="NCBI Taxonomy" id="56689"/>
    <lineage>
        <taxon>Bacteria</taxon>
        <taxon>Bacillati</taxon>
        <taxon>Actinomycetota</taxon>
        <taxon>Actinomycetes</taxon>
        <taxon>Mycobacteriales</taxon>
        <taxon>Mycobacteriaceae</taxon>
        <taxon>Mycolicibacterium</taxon>
    </lineage>
</organism>
<dbReference type="Proteomes" id="UP000093962">
    <property type="component" value="Unassembled WGS sequence"/>
</dbReference>
<protein>
    <recommendedName>
        <fullName evidence="3">DUF559 domain-containing protein</fullName>
    </recommendedName>
</protein>
<reference evidence="1 2" key="1">
    <citation type="submission" date="2016-06" db="EMBL/GenBank/DDBJ databases">
        <authorList>
            <person name="Kjaerup R.B."/>
            <person name="Dalgaard T.S."/>
            <person name="Juul-Madsen H.R."/>
        </authorList>
    </citation>
    <scope>NUCLEOTIDE SEQUENCE [LARGE SCALE GENOMIC DNA]</scope>
    <source>
        <strain evidence="1 2">1199456.5</strain>
    </source>
</reference>
<dbReference type="EMBL" id="LZSF01000175">
    <property type="protein sequence ID" value="OBA85543.1"/>
    <property type="molecule type" value="Genomic_DNA"/>
</dbReference>
<dbReference type="AlphaFoldDB" id="A0A1A0ML95"/>
<dbReference type="OrthoDB" id="1093631at2"/>
<accession>A0A1A0ML95</accession>
<name>A0A1A0ML95_MYCMU</name>
<evidence type="ECO:0008006" key="3">
    <source>
        <dbReference type="Google" id="ProtNLM"/>
    </source>
</evidence>